<feature type="domain" description="D-isomer specific 2-hydroxyacid dehydrogenase catalytic" evidence="5">
    <location>
        <begin position="12"/>
        <end position="322"/>
    </location>
</feature>
<dbReference type="InterPro" id="IPR006139">
    <property type="entry name" value="D-isomer_2_OHA_DH_cat_dom"/>
</dbReference>
<dbReference type="GO" id="GO:0008720">
    <property type="term" value="F:D-lactate dehydrogenase (NAD+) activity"/>
    <property type="evidence" value="ECO:0007669"/>
    <property type="project" value="UniProtKB-EC"/>
</dbReference>
<organism evidence="7 8">
    <name type="scientific">Candidatus Nanohalobium constans</name>
    <dbReference type="NCBI Taxonomy" id="2565781"/>
    <lineage>
        <taxon>Archaea</taxon>
        <taxon>Candidatus Nanohalarchaeota</taxon>
        <taxon>Candidatus Nanohalobia</taxon>
        <taxon>Candidatus Nanohalobiales</taxon>
        <taxon>Candidatus Nanohalobiaceae</taxon>
        <taxon>Candidatus Nanohalobium</taxon>
    </lineage>
</organism>
<dbReference type="SUPFAM" id="SSF51735">
    <property type="entry name" value="NAD(P)-binding Rossmann-fold domains"/>
    <property type="match status" value="1"/>
</dbReference>
<dbReference type="RefSeq" id="WP_153550154.1">
    <property type="nucleotide sequence ID" value="NZ_CP040089.1"/>
</dbReference>
<dbReference type="SUPFAM" id="SSF52283">
    <property type="entry name" value="Formate/glycerate dehydrogenase catalytic domain-like"/>
    <property type="match status" value="1"/>
</dbReference>
<dbReference type="InterPro" id="IPR029753">
    <property type="entry name" value="D-isomer_DH_CS"/>
</dbReference>
<keyword evidence="3" id="KW-0520">NAD</keyword>
<keyword evidence="8" id="KW-1185">Reference proteome</keyword>
<dbReference type="GeneID" id="42364899"/>
<feature type="domain" description="D-isomer specific 2-hydroxyacid dehydrogenase NAD-binding" evidence="6">
    <location>
        <begin position="108"/>
        <end position="302"/>
    </location>
</feature>
<dbReference type="Pfam" id="PF02826">
    <property type="entry name" value="2-Hacid_dh_C"/>
    <property type="match status" value="1"/>
</dbReference>
<name>A0A5Q0UFU0_9ARCH</name>
<evidence type="ECO:0000313" key="7">
    <source>
        <dbReference type="EMBL" id="QGA80414.1"/>
    </source>
</evidence>
<comment type="similarity">
    <text evidence="1 4">Belongs to the D-isomer specific 2-hydroxyacid dehydrogenase family.</text>
</comment>
<dbReference type="InterPro" id="IPR006140">
    <property type="entry name" value="D-isomer_DH_NAD-bd"/>
</dbReference>
<dbReference type="GO" id="GO:0051287">
    <property type="term" value="F:NAD binding"/>
    <property type="evidence" value="ECO:0007669"/>
    <property type="project" value="InterPro"/>
</dbReference>
<dbReference type="Gene3D" id="3.40.50.720">
    <property type="entry name" value="NAD(P)-binding Rossmann-like Domain"/>
    <property type="match status" value="2"/>
</dbReference>
<dbReference type="KEGG" id="ncon:LC1Nh_0514"/>
<protein>
    <submittedName>
        <fullName evidence="7">D-lactate dehydrogenase</fullName>
        <ecNumber evidence="7">1.1.1.28</ecNumber>
    </submittedName>
</protein>
<dbReference type="EC" id="1.1.1.28" evidence="7"/>
<evidence type="ECO:0000256" key="3">
    <source>
        <dbReference type="ARBA" id="ARBA00023027"/>
    </source>
</evidence>
<evidence type="ECO:0000256" key="1">
    <source>
        <dbReference type="ARBA" id="ARBA00005854"/>
    </source>
</evidence>
<gene>
    <name evidence="7" type="primary">ldhA</name>
    <name evidence="7" type="ORF">LC1Nh_0514</name>
</gene>
<dbReference type="PANTHER" id="PTHR43026">
    <property type="entry name" value="2-HYDROXYACID DEHYDROGENASE HOMOLOG 1-RELATED"/>
    <property type="match status" value="1"/>
</dbReference>
<evidence type="ECO:0000313" key="8">
    <source>
        <dbReference type="Proteomes" id="UP000377803"/>
    </source>
</evidence>
<evidence type="ECO:0000256" key="2">
    <source>
        <dbReference type="ARBA" id="ARBA00023002"/>
    </source>
</evidence>
<dbReference type="PROSITE" id="PS00670">
    <property type="entry name" value="D_2_HYDROXYACID_DH_2"/>
    <property type="match status" value="1"/>
</dbReference>
<dbReference type="PANTHER" id="PTHR43026:SF1">
    <property type="entry name" value="2-HYDROXYACID DEHYDROGENASE HOMOLOG 1-RELATED"/>
    <property type="match status" value="1"/>
</dbReference>
<dbReference type="InterPro" id="IPR036291">
    <property type="entry name" value="NAD(P)-bd_dom_sf"/>
</dbReference>
<dbReference type="EMBL" id="CP040089">
    <property type="protein sequence ID" value="QGA80414.1"/>
    <property type="molecule type" value="Genomic_DNA"/>
</dbReference>
<dbReference type="AlphaFoldDB" id="A0A5Q0UFU0"/>
<accession>A0A5Q0UFU0</accession>
<keyword evidence="2 4" id="KW-0560">Oxidoreductase</keyword>
<sequence length="328" mass="36818">MTVEKVAWFDTENWEKEYLENKDFPFEIKFFEESLTKDTAAKTEGFDAVSVFVSSQVSSEVIEELDVDIIACRSTGFDHVDIETASEQGIKICNVPRYGANTVAEHAFGLILTLSRRIHEAISKVENGEFDHQGLKGFDLEGKTLGVVGTGSIGQKVIEMAHGFNMDVLASDPYPKEGLEEELGFMYVSMEDLIKKSDIITIHCPLTDENHHLFSEEQFKLMDETVLINTARGELVDTTALIRALENGNVSRAGLDVLEEECVIEEDIEILGDISDECDPQKIVEDHILMERDDVVVTPHNAFNSREALQRIEDKTLENIEKGRNTVN</sequence>
<dbReference type="OrthoDB" id="7437at2157"/>
<evidence type="ECO:0000259" key="5">
    <source>
        <dbReference type="Pfam" id="PF00389"/>
    </source>
</evidence>
<dbReference type="Proteomes" id="UP000377803">
    <property type="component" value="Chromosome"/>
</dbReference>
<evidence type="ECO:0000256" key="4">
    <source>
        <dbReference type="RuleBase" id="RU003719"/>
    </source>
</evidence>
<reference evidence="8" key="1">
    <citation type="submission" date="2019-05" db="EMBL/GenBank/DDBJ databases">
        <title>Candidatus Nanohalobium constans, a novel model system to study the DPANN nano-sized archaea: genomic and physiological characterization of a nanoarchaeon co-cultured with its chitinotrophic host.</title>
        <authorList>
            <person name="La Cono V."/>
            <person name="Arcadi E."/>
            <person name="Crisafi F."/>
            <person name="Denaro R."/>
            <person name="La Spada G."/>
            <person name="Messina E."/>
            <person name="Smedile F."/>
            <person name="Toshchakov S.V."/>
            <person name="Shevchenko M.A."/>
            <person name="Golyshin P.N."/>
            <person name="Golyshina O.V."/>
            <person name="Ferrer M."/>
            <person name="Rohde M."/>
            <person name="Mushegian A."/>
            <person name="Sorokin D.Y."/>
            <person name="Giuliano L."/>
            <person name="Yakimov M.M."/>
        </authorList>
    </citation>
    <scope>NUCLEOTIDE SEQUENCE [LARGE SCALE GENOMIC DNA]</scope>
    <source>
        <strain evidence="8">LC1Nh</strain>
    </source>
</reference>
<proteinExistence type="inferred from homology"/>
<dbReference type="Pfam" id="PF00389">
    <property type="entry name" value="2-Hacid_dh"/>
    <property type="match status" value="1"/>
</dbReference>
<dbReference type="InterPro" id="IPR058205">
    <property type="entry name" value="D-LDH-like"/>
</dbReference>
<evidence type="ECO:0000259" key="6">
    <source>
        <dbReference type="Pfam" id="PF02826"/>
    </source>
</evidence>